<sequence>MFPAHARISARYLQRHSLMFDILGADHSEKMWIIMSTSGLLASVQLSVLFIESFRASLRQDTLTVERGTSYFAKFSFTRSLESQPRTIDRSNPNPTTASRQPPFHFSSILTLLPCVLSSPHARRSICLLQDKCSLHVATWRPDSLRRSLLQHTEKTG</sequence>
<dbReference type="Proteomes" id="UP000812287">
    <property type="component" value="Unassembled WGS sequence"/>
</dbReference>
<dbReference type="EMBL" id="MU250531">
    <property type="protein sequence ID" value="KAG7447835.1"/>
    <property type="molecule type" value="Genomic_DNA"/>
</dbReference>
<comment type="caution">
    <text evidence="1">The sequence shown here is derived from an EMBL/GenBank/DDBJ whole genome shotgun (WGS) entry which is preliminary data.</text>
</comment>
<proteinExistence type="predicted"/>
<dbReference type="RefSeq" id="XP_043041335.1">
    <property type="nucleotide sequence ID" value="XM_043182318.1"/>
</dbReference>
<name>A0A9P7VW76_9AGAR</name>
<reference evidence="1" key="1">
    <citation type="submission" date="2020-11" db="EMBL/GenBank/DDBJ databases">
        <title>Adaptations for nitrogen fixation in a non-lichenized fungal sporocarp promotes dispersal by wood-feeding termites.</title>
        <authorList>
            <consortium name="DOE Joint Genome Institute"/>
            <person name="Koch R.A."/>
            <person name="Yoon G."/>
            <person name="Arayal U."/>
            <person name="Lail K."/>
            <person name="Amirebrahimi M."/>
            <person name="Labutti K."/>
            <person name="Lipzen A."/>
            <person name="Riley R."/>
            <person name="Barry K."/>
            <person name="Henrissat B."/>
            <person name="Grigoriev I.V."/>
            <person name="Herr J.R."/>
            <person name="Aime M.C."/>
        </authorList>
    </citation>
    <scope>NUCLEOTIDE SEQUENCE</scope>
    <source>
        <strain evidence="1">MCA 3950</strain>
    </source>
</reference>
<organism evidence="1 2">
    <name type="scientific">Guyanagaster necrorhizus</name>
    <dbReference type="NCBI Taxonomy" id="856835"/>
    <lineage>
        <taxon>Eukaryota</taxon>
        <taxon>Fungi</taxon>
        <taxon>Dikarya</taxon>
        <taxon>Basidiomycota</taxon>
        <taxon>Agaricomycotina</taxon>
        <taxon>Agaricomycetes</taxon>
        <taxon>Agaricomycetidae</taxon>
        <taxon>Agaricales</taxon>
        <taxon>Marasmiineae</taxon>
        <taxon>Physalacriaceae</taxon>
        <taxon>Guyanagaster</taxon>
    </lineage>
</organism>
<evidence type="ECO:0000313" key="2">
    <source>
        <dbReference type="Proteomes" id="UP000812287"/>
    </source>
</evidence>
<evidence type="ECO:0000313" key="1">
    <source>
        <dbReference type="EMBL" id="KAG7447835.1"/>
    </source>
</evidence>
<dbReference type="GeneID" id="66104615"/>
<gene>
    <name evidence="1" type="ORF">BT62DRAFT_795821</name>
</gene>
<keyword evidence="2" id="KW-1185">Reference proteome</keyword>
<accession>A0A9P7VW76</accession>
<dbReference type="AlphaFoldDB" id="A0A9P7VW76"/>
<protein>
    <submittedName>
        <fullName evidence="1">Uncharacterized protein</fullName>
    </submittedName>
</protein>